<dbReference type="Pfam" id="PF00550">
    <property type="entry name" value="PP-binding"/>
    <property type="match status" value="1"/>
</dbReference>
<dbReference type="Gene3D" id="1.10.1200.10">
    <property type="entry name" value="ACP-like"/>
    <property type="match status" value="1"/>
</dbReference>
<dbReference type="RefSeq" id="WP_061928193.1">
    <property type="nucleotide sequence ID" value="NZ_KQ948870.1"/>
</dbReference>
<keyword evidence="3" id="KW-1185">Reference proteome</keyword>
<gene>
    <name evidence="2" type="ORF">AQJ66_29765</name>
</gene>
<evidence type="ECO:0000259" key="1">
    <source>
        <dbReference type="PROSITE" id="PS50075"/>
    </source>
</evidence>
<evidence type="ECO:0000313" key="3">
    <source>
        <dbReference type="Proteomes" id="UP000053024"/>
    </source>
</evidence>
<reference evidence="2 3" key="1">
    <citation type="submission" date="2015-10" db="EMBL/GenBank/DDBJ databases">
        <title>Draft genome sequence of Streptomyces bungoensis DSM 41781, type strain for the species Streptomyces bungoensis.</title>
        <authorList>
            <person name="Ruckert C."/>
            <person name="Winkler A."/>
            <person name="Kalinowski J."/>
            <person name="Kampfer P."/>
            <person name="Glaeser S."/>
        </authorList>
    </citation>
    <scope>NUCLEOTIDE SEQUENCE [LARGE SCALE GENOMIC DNA]</scope>
    <source>
        <strain evidence="2 3">DSM 41781</strain>
    </source>
</reference>
<dbReference type="AlphaFoldDB" id="A0A117R9R1"/>
<dbReference type="PROSITE" id="PS50075">
    <property type="entry name" value="CARRIER"/>
    <property type="match status" value="1"/>
</dbReference>
<dbReference type="EMBL" id="LMWX01000056">
    <property type="protein sequence ID" value="KUN78838.1"/>
    <property type="molecule type" value="Genomic_DNA"/>
</dbReference>
<dbReference type="OrthoDB" id="3537906at2"/>
<name>A0A117R9R1_9ACTN</name>
<sequence length="86" mass="9377">MATFTQADLVRCIREAAGEDEGLDLDGDIADMTFADMGYDSVAMVEVTLLVERELGINLPEDDRTGKDATPKQFVELVNELLPASI</sequence>
<evidence type="ECO:0000313" key="2">
    <source>
        <dbReference type="EMBL" id="KUN78838.1"/>
    </source>
</evidence>
<dbReference type="STRING" id="285568.AQJ66_29765"/>
<protein>
    <submittedName>
        <fullName evidence="2">Acyl carrier protein</fullName>
    </submittedName>
</protein>
<dbReference type="Proteomes" id="UP000053024">
    <property type="component" value="Unassembled WGS sequence"/>
</dbReference>
<dbReference type="InterPro" id="IPR009081">
    <property type="entry name" value="PP-bd_ACP"/>
</dbReference>
<proteinExistence type="predicted"/>
<feature type="domain" description="Carrier" evidence="1">
    <location>
        <begin position="1"/>
        <end position="82"/>
    </location>
</feature>
<comment type="caution">
    <text evidence="2">The sequence shown here is derived from an EMBL/GenBank/DDBJ whole genome shotgun (WGS) entry which is preliminary data.</text>
</comment>
<dbReference type="InterPro" id="IPR036736">
    <property type="entry name" value="ACP-like_sf"/>
</dbReference>
<dbReference type="SUPFAM" id="SSF47336">
    <property type="entry name" value="ACP-like"/>
    <property type="match status" value="1"/>
</dbReference>
<organism evidence="2 3">
    <name type="scientific">Streptomyces bungoensis</name>
    <dbReference type="NCBI Taxonomy" id="285568"/>
    <lineage>
        <taxon>Bacteria</taxon>
        <taxon>Bacillati</taxon>
        <taxon>Actinomycetota</taxon>
        <taxon>Actinomycetes</taxon>
        <taxon>Kitasatosporales</taxon>
        <taxon>Streptomycetaceae</taxon>
        <taxon>Streptomyces</taxon>
    </lineage>
</organism>
<accession>A0A117R9R1</accession>